<evidence type="ECO:0000313" key="1">
    <source>
        <dbReference type="Proteomes" id="UP000887579"/>
    </source>
</evidence>
<evidence type="ECO:0000313" key="2">
    <source>
        <dbReference type="WBParaSite" id="ES5_v2.g28475.t1"/>
    </source>
</evidence>
<sequence>MQERVLVEVSSLLTDIKDEIANGKQEISLQNAIDISVGSIINYLTFGYRYSKDKRAEFEHVKQFATTLVSQFSNPLNRLMDSDPEYYKKFPLCNSYYKYFSGEIQKMKDFFNNLIEKHQKSINFESDEEPTDFVEAYLRHQHKLKAEGGNDNNNVNDNF</sequence>
<dbReference type="WBParaSite" id="ES5_v2.g28475.t1">
    <property type="protein sequence ID" value="ES5_v2.g28475.t1"/>
    <property type="gene ID" value="ES5_v2.g28475"/>
</dbReference>
<name>A0AC34GFR4_9BILA</name>
<organism evidence="1 2">
    <name type="scientific">Panagrolaimus sp. ES5</name>
    <dbReference type="NCBI Taxonomy" id="591445"/>
    <lineage>
        <taxon>Eukaryota</taxon>
        <taxon>Metazoa</taxon>
        <taxon>Ecdysozoa</taxon>
        <taxon>Nematoda</taxon>
        <taxon>Chromadorea</taxon>
        <taxon>Rhabditida</taxon>
        <taxon>Tylenchina</taxon>
        <taxon>Panagrolaimomorpha</taxon>
        <taxon>Panagrolaimoidea</taxon>
        <taxon>Panagrolaimidae</taxon>
        <taxon>Panagrolaimus</taxon>
    </lineage>
</organism>
<proteinExistence type="predicted"/>
<dbReference type="Proteomes" id="UP000887579">
    <property type="component" value="Unplaced"/>
</dbReference>
<protein>
    <submittedName>
        <fullName evidence="2">Uncharacterized protein</fullName>
    </submittedName>
</protein>
<accession>A0AC34GFR4</accession>
<reference evidence="2" key="1">
    <citation type="submission" date="2022-11" db="UniProtKB">
        <authorList>
            <consortium name="WormBaseParasite"/>
        </authorList>
    </citation>
    <scope>IDENTIFICATION</scope>
</reference>